<dbReference type="InterPro" id="IPR003035">
    <property type="entry name" value="RWP-RK_dom"/>
</dbReference>
<evidence type="ECO:0000256" key="2">
    <source>
        <dbReference type="ARBA" id="ARBA00023125"/>
    </source>
</evidence>
<dbReference type="PROSITE" id="PS51745">
    <property type="entry name" value="PB1"/>
    <property type="match status" value="1"/>
</dbReference>
<evidence type="ECO:0000256" key="3">
    <source>
        <dbReference type="ARBA" id="ARBA00023163"/>
    </source>
</evidence>
<dbReference type="InterPro" id="IPR045012">
    <property type="entry name" value="NLP"/>
</dbReference>
<evidence type="ECO:0000313" key="9">
    <source>
        <dbReference type="Proteomes" id="UP001604336"/>
    </source>
</evidence>
<dbReference type="Pfam" id="PF00564">
    <property type="entry name" value="PB1"/>
    <property type="match status" value="1"/>
</dbReference>
<feature type="region of interest" description="Disordered" evidence="5">
    <location>
        <begin position="57"/>
        <end position="109"/>
    </location>
</feature>
<dbReference type="Pfam" id="PF22922">
    <property type="entry name" value="GAF_NLP"/>
    <property type="match status" value="2"/>
</dbReference>
<organism evidence="8 9">
    <name type="scientific">Abeliophyllum distichum</name>
    <dbReference type="NCBI Taxonomy" id="126358"/>
    <lineage>
        <taxon>Eukaryota</taxon>
        <taxon>Viridiplantae</taxon>
        <taxon>Streptophyta</taxon>
        <taxon>Embryophyta</taxon>
        <taxon>Tracheophyta</taxon>
        <taxon>Spermatophyta</taxon>
        <taxon>Magnoliopsida</taxon>
        <taxon>eudicotyledons</taxon>
        <taxon>Gunneridae</taxon>
        <taxon>Pentapetalae</taxon>
        <taxon>asterids</taxon>
        <taxon>lamiids</taxon>
        <taxon>Lamiales</taxon>
        <taxon>Oleaceae</taxon>
        <taxon>Forsythieae</taxon>
        <taxon>Abeliophyllum</taxon>
    </lineage>
</organism>
<sequence length="963" mass="107089">MDEDVLPLNTTLGTLSDFFMDLDYMDALLLEDFRLETTGESEFLNYSASTPNPLFDPSFLWPTGEEKNGESSGSPLKESLEERQRSFSPNNLSSNQHQEPEHTTKSQLHVGNIRNNVDSLGQSDNYLVGGSELRKRLWIGPRASTSVMDRLIMALGDIKDCSRDKDVLIQVWVPVNKGGRHVLTTNDQPFSLGLNCPRLAHYREISVDYQFTAEEDSKEVVGLPGRVFRSKIPEWTPDVQFFTRDEYPRVGHAQRYDVRGTLAVPVLELGSRTCLGVIEVVLTTQKIKYLPELESVCKALEAVDLRSSQVPNIQRAKTCDLSYQAALAEILEVLKSACGSHRLPLAQTWVPCVQQGKGGCWHLDENLVNCVSTVDSACYVGDPRIQDFHEACSEHHLLKGQGVVGRAFRINQPCFSPDVTAYSKTEYPLSHHARMFGLRAAVAIRLRSISTGSADFVLEFFLPMDCMDPEDQKKMLTSLSFIIQKVCWTLRVVKDEELQKECALPVEVENPPPVVKHSKEVWKVDSMQSLMLSHDVSSQTSGDVKLQESASAVSVFQNGKPKEMSSELKRDPSDLDARSGIVLGGKGGNPSTSAEGSSLYIKKTADKRRTKAENVITLQVLRQYFAGSLKDAAKNLGVCPTTLKRICRQHGIKRWPSRKIKKVGHSLQKIQRVIDSVHGASGALQIESFYCNFPDLASPNTSSEKPLSNSKSTNYSKPLDKLHEGGISSPPAAASYSPSTSFSQSSSSSQCCSGGSQPNPYTLNVEGHEGPTAKEESVNGMLKRSRSDAHLQLLGNGPKNLPRSQSHVSFIELPKPENLPPAPEYCGRQSRERDAQRVKVSYGEEKIRFRMQNNLGYKDLLREVARRFGIDDTCNFHIKYLDDDSEWILLTCDADLKECIDVSRSSRNQTIKLSLLQDSQPYVGGSFSSREFIVANSSICLEERLMVLSNCPNFELPNIPSHS</sequence>
<feature type="compositionally biased region" description="Polar residues" evidence="5">
    <location>
        <begin position="699"/>
        <end position="716"/>
    </location>
</feature>
<dbReference type="InterPro" id="IPR053793">
    <property type="entry name" value="PB1-like"/>
</dbReference>
<comment type="caution">
    <text evidence="8">The sequence shown here is derived from an EMBL/GenBank/DDBJ whole genome shotgun (WGS) entry which is preliminary data.</text>
</comment>
<evidence type="ECO:0000256" key="5">
    <source>
        <dbReference type="SAM" id="MobiDB-lite"/>
    </source>
</evidence>
<dbReference type="PANTHER" id="PTHR32002:SF44">
    <property type="entry name" value="PROTEIN NLP4"/>
    <property type="match status" value="1"/>
</dbReference>
<dbReference type="InterPro" id="IPR034891">
    <property type="entry name" value="PB1_NLP"/>
</dbReference>
<keyword evidence="4" id="KW-0539">Nucleus</keyword>
<evidence type="ECO:0000256" key="1">
    <source>
        <dbReference type="ARBA" id="ARBA00023015"/>
    </source>
</evidence>
<keyword evidence="2" id="KW-0238">DNA-binding</keyword>
<evidence type="ECO:0000259" key="7">
    <source>
        <dbReference type="PROSITE" id="PS51745"/>
    </source>
</evidence>
<dbReference type="InterPro" id="IPR055081">
    <property type="entry name" value="NLP1-9_GAF"/>
</dbReference>
<dbReference type="EMBL" id="JBFOLK010000006">
    <property type="protein sequence ID" value="KAL2505990.1"/>
    <property type="molecule type" value="Genomic_DNA"/>
</dbReference>
<feature type="region of interest" description="Disordered" evidence="5">
    <location>
        <begin position="699"/>
        <end position="774"/>
    </location>
</feature>
<gene>
    <name evidence="8" type="ORF">Adt_21611</name>
</gene>
<reference evidence="9" key="1">
    <citation type="submission" date="2024-07" db="EMBL/GenBank/DDBJ databases">
        <title>Two chromosome-level genome assemblies of Korean endemic species Abeliophyllum distichum and Forsythia ovata (Oleaceae).</title>
        <authorList>
            <person name="Jang H."/>
        </authorList>
    </citation>
    <scope>NUCLEOTIDE SEQUENCE [LARGE SCALE GENOMIC DNA]</scope>
</reference>
<dbReference type="PANTHER" id="PTHR32002">
    <property type="entry name" value="PROTEIN NLP8"/>
    <property type="match status" value="1"/>
</dbReference>
<dbReference type="SMART" id="SM00666">
    <property type="entry name" value="PB1"/>
    <property type="match status" value="1"/>
</dbReference>
<dbReference type="CDD" id="cd06407">
    <property type="entry name" value="PB1_NLP"/>
    <property type="match status" value="1"/>
</dbReference>
<keyword evidence="1" id="KW-0805">Transcription regulation</keyword>
<protein>
    <submittedName>
        <fullName evidence="8">Protein NLP4</fullName>
    </submittedName>
</protein>
<feature type="domain" description="PB1" evidence="7">
    <location>
        <begin position="835"/>
        <end position="918"/>
    </location>
</feature>
<dbReference type="GO" id="GO:0003677">
    <property type="term" value="F:DNA binding"/>
    <property type="evidence" value="ECO:0007669"/>
    <property type="project" value="UniProtKB-KW"/>
</dbReference>
<feature type="compositionally biased region" description="Polar residues" evidence="5">
    <location>
        <begin position="86"/>
        <end position="97"/>
    </location>
</feature>
<dbReference type="SUPFAM" id="SSF54277">
    <property type="entry name" value="CAD &amp; PB1 domains"/>
    <property type="match status" value="1"/>
</dbReference>
<proteinExistence type="predicted"/>
<evidence type="ECO:0000259" key="6">
    <source>
        <dbReference type="PROSITE" id="PS51519"/>
    </source>
</evidence>
<evidence type="ECO:0000313" key="8">
    <source>
        <dbReference type="EMBL" id="KAL2505990.1"/>
    </source>
</evidence>
<feature type="domain" description="RWP-RK" evidence="6">
    <location>
        <begin position="602"/>
        <end position="683"/>
    </location>
</feature>
<dbReference type="PROSITE" id="PS51519">
    <property type="entry name" value="RWP_RK"/>
    <property type="match status" value="1"/>
</dbReference>
<dbReference type="Gene3D" id="3.10.20.90">
    <property type="entry name" value="Phosphatidylinositol 3-kinase Catalytic Subunit, Chain A, domain 1"/>
    <property type="match status" value="1"/>
</dbReference>
<dbReference type="AlphaFoldDB" id="A0ABD1SZT9"/>
<name>A0ABD1SZT9_9LAMI</name>
<dbReference type="Proteomes" id="UP001604336">
    <property type="component" value="Unassembled WGS sequence"/>
</dbReference>
<accession>A0ABD1SZT9</accession>
<evidence type="ECO:0000256" key="4">
    <source>
        <dbReference type="ARBA" id="ARBA00023242"/>
    </source>
</evidence>
<feature type="compositionally biased region" description="Low complexity" evidence="5">
    <location>
        <begin position="728"/>
        <end position="757"/>
    </location>
</feature>
<dbReference type="Pfam" id="PF02042">
    <property type="entry name" value="RWP-RK"/>
    <property type="match status" value="1"/>
</dbReference>
<keyword evidence="9" id="KW-1185">Reference proteome</keyword>
<keyword evidence="3" id="KW-0804">Transcription</keyword>
<dbReference type="InterPro" id="IPR000270">
    <property type="entry name" value="PB1_dom"/>
</dbReference>